<reference evidence="1 2" key="1">
    <citation type="submission" date="2019-04" db="EMBL/GenBank/DDBJ databases">
        <authorList>
            <consortium name="DOE Joint Genome Institute"/>
            <person name="Mondo S."/>
            <person name="Kjaerbolling I."/>
            <person name="Vesth T."/>
            <person name="Frisvad J.C."/>
            <person name="Nybo J.L."/>
            <person name="Theobald S."/>
            <person name="Kildgaard S."/>
            <person name="Isbrandt T."/>
            <person name="Kuo A."/>
            <person name="Sato A."/>
            <person name="Lyhne E.K."/>
            <person name="Kogle M.E."/>
            <person name="Wiebenga A."/>
            <person name="Kun R.S."/>
            <person name="Lubbers R.J."/>
            <person name="Makela M.R."/>
            <person name="Barry K."/>
            <person name="Chovatia M."/>
            <person name="Clum A."/>
            <person name="Daum C."/>
            <person name="Haridas S."/>
            <person name="He G."/>
            <person name="LaButti K."/>
            <person name="Lipzen A."/>
            <person name="Riley R."/>
            <person name="Salamov A."/>
            <person name="Simmons B.A."/>
            <person name="Magnuson J.K."/>
            <person name="Henrissat B."/>
            <person name="Mortensen U.H."/>
            <person name="Larsen T.O."/>
            <person name="Devries R.P."/>
            <person name="Grigoriev I.V."/>
            <person name="Machida M."/>
            <person name="Baker S.E."/>
            <person name="Andersen M.R."/>
            <person name="Cantor M.N."/>
            <person name="Hua S.X."/>
        </authorList>
    </citation>
    <scope>NUCLEOTIDE SEQUENCE [LARGE SCALE GENOMIC DNA]</scope>
    <source>
        <strain evidence="1 2">CBS 119388</strain>
    </source>
</reference>
<evidence type="ECO:0000313" key="1">
    <source>
        <dbReference type="EMBL" id="KAE8398119.1"/>
    </source>
</evidence>
<accession>A0A5N6I8T0</accession>
<evidence type="ECO:0000313" key="2">
    <source>
        <dbReference type="Proteomes" id="UP000325579"/>
    </source>
</evidence>
<gene>
    <name evidence="1" type="ORF">BDV37DRAFT_264219</name>
</gene>
<dbReference type="RefSeq" id="XP_031935438.1">
    <property type="nucleotide sequence ID" value="XM_032083640.1"/>
</dbReference>
<dbReference type="AlphaFoldDB" id="A0A5N7CVW5"/>
<name>A0A5N7CVW5_9EURO</name>
<accession>A0A5N7CVW5</accession>
<organism evidence="1 2">
    <name type="scientific">Aspergillus pseudonomiae</name>
    <dbReference type="NCBI Taxonomy" id="1506151"/>
    <lineage>
        <taxon>Eukaryota</taxon>
        <taxon>Fungi</taxon>
        <taxon>Dikarya</taxon>
        <taxon>Ascomycota</taxon>
        <taxon>Pezizomycotina</taxon>
        <taxon>Eurotiomycetes</taxon>
        <taxon>Eurotiomycetidae</taxon>
        <taxon>Eurotiales</taxon>
        <taxon>Aspergillaceae</taxon>
        <taxon>Aspergillus</taxon>
        <taxon>Aspergillus subgen. Circumdati</taxon>
    </lineage>
</organism>
<keyword evidence="2" id="KW-1185">Reference proteome</keyword>
<proteinExistence type="predicted"/>
<dbReference type="EMBL" id="ML736867">
    <property type="protein sequence ID" value="KAE8398119.1"/>
    <property type="molecule type" value="Genomic_DNA"/>
</dbReference>
<protein>
    <submittedName>
        <fullName evidence="1">Uncharacterized protein</fullName>
    </submittedName>
</protein>
<sequence>MGWCACSLVVVYSCCSARAYFLFHHGLGLFCSANWTSISQSCHWLNVLLFLRLAICSTFRAMTRSKSEGTSIHPMLVRSKCFLKKTAGYADRAILWGSLRPVHQHFSYHDST</sequence>
<dbReference type="GeneID" id="43668331"/>
<dbReference type="Proteomes" id="UP000325579">
    <property type="component" value="Unassembled WGS sequence"/>
</dbReference>